<dbReference type="RefSeq" id="WP_304120632.1">
    <property type="nucleotide sequence ID" value="NZ_DYZA01000031.1"/>
</dbReference>
<comment type="similarity">
    <text evidence="1">Belongs to the dUTPase family.</text>
</comment>
<evidence type="ECO:0000259" key="7">
    <source>
        <dbReference type="Pfam" id="PF00692"/>
    </source>
</evidence>
<evidence type="ECO:0000256" key="2">
    <source>
        <dbReference type="ARBA" id="ARBA00012379"/>
    </source>
</evidence>
<accession>A0A921DQV8</accession>
<comment type="caution">
    <text evidence="8">The sequence shown here is derived from an EMBL/GenBank/DDBJ whole genome shotgun (WGS) entry which is preliminary data.</text>
</comment>
<comment type="catalytic activity">
    <reaction evidence="5">
        <text>dUTP + H2O = dUMP + diphosphate + H(+)</text>
        <dbReference type="Rhea" id="RHEA:10248"/>
        <dbReference type="ChEBI" id="CHEBI:15377"/>
        <dbReference type="ChEBI" id="CHEBI:15378"/>
        <dbReference type="ChEBI" id="CHEBI:33019"/>
        <dbReference type="ChEBI" id="CHEBI:61555"/>
        <dbReference type="ChEBI" id="CHEBI:246422"/>
        <dbReference type="EC" id="3.6.1.23"/>
    </reaction>
</comment>
<dbReference type="Pfam" id="PF00692">
    <property type="entry name" value="dUTPase"/>
    <property type="match status" value="1"/>
</dbReference>
<dbReference type="GO" id="GO:0000287">
    <property type="term" value="F:magnesium ion binding"/>
    <property type="evidence" value="ECO:0007669"/>
    <property type="project" value="InterPro"/>
</dbReference>
<dbReference type="PANTHER" id="PTHR11241">
    <property type="entry name" value="DEOXYURIDINE 5'-TRIPHOSPHATE NUCLEOTIDOHYDROLASE"/>
    <property type="match status" value="1"/>
</dbReference>
<protein>
    <recommendedName>
        <fullName evidence="2">dUTP diphosphatase</fullName>
        <ecNumber evidence="2">3.6.1.23</ecNumber>
    </recommendedName>
</protein>
<evidence type="ECO:0000313" key="9">
    <source>
        <dbReference type="Proteomes" id="UP000698963"/>
    </source>
</evidence>
<sequence length="152" mass="15851">MAGVHVRYLRDSAALYGGGLSYATPGSAGMDLRACFEEEERVVHAGARTAVPSGICVEPCEPDTAGFIYSRSGLGAVKGLAVAQGVGVVDADYRGEIVVWLLNTSGEAVSIRRGERVAQLVFQPVCRPEPLAAEELSETERGGGGFGHTGRA</sequence>
<proteinExistence type="inferred from homology"/>
<feature type="domain" description="dUTPase-like" evidence="7">
    <location>
        <begin position="21"/>
        <end position="150"/>
    </location>
</feature>
<gene>
    <name evidence="8" type="primary">dut</name>
    <name evidence="8" type="ORF">K8W16_01795</name>
</gene>
<dbReference type="EC" id="3.6.1.23" evidence="2"/>
<dbReference type="GO" id="GO:0004170">
    <property type="term" value="F:dUTP diphosphatase activity"/>
    <property type="evidence" value="ECO:0007669"/>
    <property type="project" value="UniProtKB-EC"/>
</dbReference>
<feature type="region of interest" description="Disordered" evidence="6">
    <location>
        <begin position="133"/>
        <end position="152"/>
    </location>
</feature>
<evidence type="ECO:0000256" key="1">
    <source>
        <dbReference type="ARBA" id="ARBA00006581"/>
    </source>
</evidence>
<dbReference type="InterPro" id="IPR029054">
    <property type="entry name" value="dUTPase-like"/>
</dbReference>
<dbReference type="GO" id="GO:0046081">
    <property type="term" value="P:dUTP catabolic process"/>
    <property type="evidence" value="ECO:0007669"/>
    <property type="project" value="InterPro"/>
</dbReference>
<dbReference type="InterPro" id="IPR036157">
    <property type="entry name" value="dUTPase-like_sf"/>
</dbReference>
<dbReference type="SUPFAM" id="SSF51283">
    <property type="entry name" value="dUTPase-like"/>
    <property type="match status" value="1"/>
</dbReference>
<organism evidence="8 9">
    <name type="scientific">Mailhella massiliensis</name>
    <dbReference type="NCBI Taxonomy" id="1903261"/>
    <lineage>
        <taxon>Bacteria</taxon>
        <taxon>Pseudomonadati</taxon>
        <taxon>Thermodesulfobacteriota</taxon>
        <taxon>Desulfovibrionia</taxon>
        <taxon>Desulfovibrionales</taxon>
        <taxon>Desulfovibrionaceae</taxon>
        <taxon>Mailhella</taxon>
    </lineage>
</organism>
<evidence type="ECO:0000256" key="4">
    <source>
        <dbReference type="ARBA" id="ARBA00023080"/>
    </source>
</evidence>
<feature type="compositionally biased region" description="Gly residues" evidence="6">
    <location>
        <begin position="142"/>
        <end position="152"/>
    </location>
</feature>
<dbReference type="Proteomes" id="UP000698963">
    <property type="component" value="Unassembled WGS sequence"/>
</dbReference>
<dbReference type="PANTHER" id="PTHR11241:SF0">
    <property type="entry name" value="DEOXYURIDINE 5'-TRIPHOSPHATE NUCLEOTIDOHYDROLASE"/>
    <property type="match status" value="1"/>
</dbReference>
<evidence type="ECO:0000256" key="3">
    <source>
        <dbReference type="ARBA" id="ARBA00022801"/>
    </source>
</evidence>
<dbReference type="EMBL" id="DYZA01000031">
    <property type="protein sequence ID" value="HJD96366.1"/>
    <property type="molecule type" value="Genomic_DNA"/>
</dbReference>
<keyword evidence="3 8" id="KW-0378">Hydrolase</keyword>
<dbReference type="InterPro" id="IPR008181">
    <property type="entry name" value="dUTPase"/>
</dbReference>
<dbReference type="Gene3D" id="2.70.40.10">
    <property type="match status" value="1"/>
</dbReference>
<reference evidence="8" key="2">
    <citation type="submission" date="2021-09" db="EMBL/GenBank/DDBJ databases">
        <authorList>
            <person name="Gilroy R."/>
        </authorList>
    </citation>
    <scope>NUCLEOTIDE SEQUENCE</scope>
    <source>
        <strain evidence="8">ChiGjej2B2-19336</strain>
    </source>
</reference>
<dbReference type="AlphaFoldDB" id="A0A921DQV8"/>
<evidence type="ECO:0000313" key="8">
    <source>
        <dbReference type="EMBL" id="HJD96366.1"/>
    </source>
</evidence>
<dbReference type="InterPro" id="IPR033704">
    <property type="entry name" value="dUTPase_trimeric"/>
</dbReference>
<reference evidence="8" key="1">
    <citation type="journal article" date="2021" name="PeerJ">
        <title>Extensive microbial diversity within the chicken gut microbiome revealed by metagenomics and culture.</title>
        <authorList>
            <person name="Gilroy R."/>
            <person name="Ravi A."/>
            <person name="Getino M."/>
            <person name="Pursley I."/>
            <person name="Horton D.L."/>
            <person name="Alikhan N.F."/>
            <person name="Baker D."/>
            <person name="Gharbi K."/>
            <person name="Hall N."/>
            <person name="Watson M."/>
            <person name="Adriaenssens E.M."/>
            <person name="Foster-Nyarko E."/>
            <person name="Jarju S."/>
            <person name="Secka A."/>
            <person name="Antonio M."/>
            <person name="Oren A."/>
            <person name="Chaudhuri R.R."/>
            <person name="La Ragione R."/>
            <person name="Hildebrand F."/>
            <person name="Pallen M.J."/>
        </authorList>
    </citation>
    <scope>NUCLEOTIDE SEQUENCE</scope>
    <source>
        <strain evidence="8">ChiGjej2B2-19336</strain>
    </source>
</reference>
<dbReference type="NCBIfam" id="TIGR00576">
    <property type="entry name" value="dut"/>
    <property type="match status" value="1"/>
</dbReference>
<keyword evidence="4" id="KW-0546">Nucleotide metabolism</keyword>
<evidence type="ECO:0000256" key="5">
    <source>
        <dbReference type="ARBA" id="ARBA00047686"/>
    </source>
</evidence>
<dbReference type="GO" id="GO:0006226">
    <property type="term" value="P:dUMP biosynthetic process"/>
    <property type="evidence" value="ECO:0007669"/>
    <property type="project" value="InterPro"/>
</dbReference>
<name>A0A921DQV8_9BACT</name>
<dbReference type="CDD" id="cd07557">
    <property type="entry name" value="trimeric_dUTPase"/>
    <property type="match status" value="1"/>
</dbReference>
<evidence type="ECO:0000256" key="6">
    <source>
        <dbReference type="SAM" id="MobiDB-lite"/>
    </source>
</evidence>
<dbReference type="NCBIfam" id="NF001862">
    <property type="entry name" value="PRK00601.1"/>
    <property type="match status" value="1"/>
</dbReference>